<keyword evidence="3" id="KW-1185">Reference proteome</keyword>
<dbReference type="KEGG" id="anf:AQPE_2276"/>
<evidence type="ECO:0000259" key="1">
    <source>
        <dbReference type="SMART" id="SM00871"/>
    </source>
</evidence>
<dbReference type="InterPro" id="IPR011256">
    <property type="entry name" value="Reg_factor_effector_dom_sf"/>
</dbReference>
<gene>
    <name evidence="2" type="ORF">AQPE_2276</name>
</gene>
<proteinExistence type="predicted"/>
<evidence type="ECO:0000313" key="2">
    <source>
        <dbReference type="EMBL" id="BBE18116.1"/>
    </source>
</evidence>
<dbReference type="RefSeq" id="WP_318351047.1">
    <property type="nucleotide sequence ID" value="NZ_AP018694.1"/>
</dbReference>
<organism evidence="2 3">
    <name type="scientific">Aquipluma nitroreducens</name>
    <dbReference type="NCBI Taxonomy" id="2010828"/>
    <lineage>
        <taxon>Bacteria</taxon>
        <taxon>Pseudomonadati</taxon>
        <taxon>Bacteroidota</taxon>
        <taxon>Bacteroidia</taxon>
        <taxon>Marinilabiliales</taxon>
        <taxon>Prolixibacteraceae</taxon>
        <taxon>Aquipluma</taxon>
    </lineage>
</organism>
<dbReference type="InterPro" id="IPR010499">
    <property type="entry name" value="AraC_E-bd"/>
</dbReference>
<dbReference type="SMART" id="SM00871">
    <property type="entry name" value="AraC_E_bind"/>
    <property type="match status" value="1"/>
</dbReference>
<accession>A0A5K7S9H9</accession>
<dbReference type="SUPFAM" id="SSF55136">
    <property type="entry name" value="Probable bacterial effector-binding domain"/>
    <property type="match status" value="1"/>
</dbReference>
<dbReference type="AlphaFoldDB" id="A0A5K7S9H9"/>
<evidence type="ECO:0000313" key="3">
    <source>
        <dbReference type="Proteomes" id="UP001193389"/>
    </source>
</evidence>
<dbReference type="EMBL" id="AP018694">
    <property type="protein sequence ID" value="BBE18116.1"/>
    <property type="molecule type" value="Genomic_DNA"/>
</dbReference>
<dbReference type="Proteomes" id="UP001193389">
    <property type="component" value="Chromosome"/>
</dbReference>
<dbReference type="Gene3D" id="3.20.80.10">
    <property type="entry name" value="Regulatory factor, effector binding domain"/>
    <property type="match status" value="1"/>
</dbReference>
<name>A0A5K7S9H9_9BACT</name>
<protein>
    <recommendedName>
        <fullName evidence="1">AraC effector-binding domain-containing protein</fullName>
    </recommendedName>
</protein>
<sequence length="150" mass="16860">MEKKTVQKTTVLCISIDTTLKTMIADTGNLPNELVEKALELQLEISGPQIWVYDATDGSPATPFELTIALPVNNPKGDPGKFRFAEFPEFNCISEIHNGPWDKLGETYQKLMPSVLQPGQSCRVICREVYHICDFENQENCVTEIQVEVQ</sequence>
<feature type="domain" description="AraC effector-binding" evidence="1">
    <location>
        <begin position="1"/>
        <end position="150"/>
    </location>
</feature>
<reference evidence="2" key="1">
    <citation type="journal article" date="2020" name="Int. J. Syst. Evol. Microbiol.">
        <title>Aquipluma nitroreducens gen. nov. sp. nov., a novel facultatively anaerobic bacterium isolated from a freshwater lake.</title>
        <authorList>
            <person name="Watanabe M."/>
            <person name="Kojima H."/>
            <person name="Fukui M."/>
        </authorList>
    </citation>
    <scope>NUCLEOTIDE SEQUENCE</scope>
    <source>
        <strain evidence="2">MeG22</strain>
    </source>
</reference>